<dbReference type="GO" id="GO:0016787">
    <property type="term" value="F:hydrolase activity"/>
    <property type="evidence" value="ECO:0007669"/>
    <property type="project" value="UniProtKB-KW"/>
</dbReference>
<dbReference type="PANTHER" id="PTHR37984">
    <property type="entry name" value="PROTEIN CBG26694"/>
    <property type="match status" value="1"/>
</dbReference>
<reference evidence="9" key="1">
    <citation type="submission" date="2017-03" db="EMBL/GenBank/DDBJ databases">
        <title>Phytopthora megakarya and P. palmivora, two closely related causual agents of cacao black pod achieved similar genome size and gene model numbers by different mechanisms.</title>
        <authorList>
            <person name="Ali S."/>
            <person name="Shao J."/>
            <person name="Larry D.J."/>
            <person name="Kronmiller B."/>
            <person name="Shen D."/>
            <person name="Strem M.D."/>
            <person name="Melnick R.L."/>
            <person name="Guiltinan M.J."/>
            <person name="Tyler B.M."/>
            <person name="Meinhardt L.W."/>
            <person name="Bailey B.A."/>
        </authorList>
    </citation>
    <scope>NUCLEOTIDE SEQUENCE [LARGE SCALE GENOMIC DNA]</scope>
    <source>
        <strain evidence="9">zdho120</strain>
    </source>
</reference>
<protein>
    <recommendedName>
        <fullName evidence="7">Reverse transcriptase RNase H-like domain-containing protein</fullName>
    </recommendedName>
</protein>
<dbReference type="SUPFAM" id="SSF56672">
    <property type="entry name" value="DNA/RNA polymerases"/>
    <property type="match status" value="1"/>
</dbReference>
<organism evidence="8 9">
    <name type="scientific">Phytophthora megakarya</name>
    <dbReference type="NCBI Taxonomy" id="4795"/>
    <lineage>
        <taxon>Eukaryota</taxon>
        <taxon>Sar</taxon>
        <taxon>Stramenopiles</taxon>
        <taxon>Oomycota</taxon>
        <taxon>Peronosporomycetes</taxon>
        <taxon>Peronosporales</taxon>
        <taxon>Peronosporaceae</taxon>
        <taxon>Phytophthora</taxon>
    </lineage>
</organism>
<keyword evidence="3" id="KW-0540">Nuclease</keyword>
<dbReference type="PANTHER" id="PTHR37984:SF5">
    <property type="entry name" value="PROTEIN NYNRIN-LIKE"/>
    <property type="match status" value="1"/>
</dbReference>
<keyword evidence="2" id="KW-0548">Nucleotidyltransferase</keyword>
<keyword evidence="1" id="KW-0808">Transferase</keyword>
<evidence type="ECO:0000256" key="2">
    <source>
        <dbReference type="ARBA" id="ARBA00022695"/>
    </source>
</evidence>
<evidence type="ECO:0000313" key="9">
    <source>
        <dbReference type="Proteomes" id="UP000198211"/>
    </source>
</evidence>
<name>A0A225WAK9_9STRA</name>
<proteinExistence type="predicted"/>
<dbReference type="InterPro" id="IPR043128">
    <property type="entry name" value="Rev_trsase/Diguanyl_cyclase"/>
</dbReference>
<gene>
    <name evidence="8" type="ORF">PHMEG_00012098</name>
</gene>
<dbReference type="Proteomes" id="UP000198211">
    <property type="component" value="Unassembled WGS sequence"/>
</dbReference>
<dbReference type="OrthoDB" id="10684381at2759"/>
<dbReference type="InterPro" id="IPR041373">
    <property type="entry name" value="RT_RNaseH"/>
</dbReference>
<keyword evidence="5" id="KW-0378">Hydrolase</keyword>
<sequence length="224" mass="25518">MTPVLGRSSYIDDITHGDPTWDQLCEDLNALLYLLRYWNISVSLPKGEFGKLTTRYLSHEISAEDTRAMPKIAKSVQELPFPTTLKVAAALHESTHENIKAGRDLSTAKKSFEFLKRKIVSTPLLGHPDRNKPFVIIPHANRWAVCAVLGQEYDGKILPVRLTCWVLNETEIKYHEAEEEVIAIMRVLNVVENLVRECPIKVYTRYSVLSWLLKAKSADGRCDR</sequence>
<feature type="domain" description="Reverse transcriptase RNase H-like" evidence="7">
    <location>
        <begin position="129"/>
        <end position="222"/>
    </location>
</feature>
<evidence type="ECO:0000256" key="5">
    <source>
        <dbReference type="ARBA" id="ARBA00022801"/>
    </source>
</evidence>
<dbReference type="AlphaFoldDB" id="A0A225WAK9"/>
<evidence type="ECO:0000256" key="1">
    <source>
        <dbReference type="ARBA" id="ARBA00022679"/>
    </source>
</evidence>
<comment type="caution">
    <text evidence="8">The sequence shown here is derived from an EMBL/GenBank/DDBJ whole genome shotgun (WGS) entry which is preliminary data.</text>
</comment>
<evidence type="ECO:0000259" key="7">
    <source>
        <dbReference type="Pfam" id="PF17917"/>
    </source>
</evidence>
<dbReference type="GO" id="GO:0004519">
    <property type="term" value="F:endonuclease activity"/>
    <property type="evidence" value="ECO:0007669"/>
    <property type="project" value="UniProtKB-KW"/>
</dbReference>
<evidence type="ECO:0000313" key="8">
    <source>
        <dbReference type="EMBL" id="OWZ14434.1"/>
    </source>
</evidence>
<evidence type="ECO:0000256" key="3">
    <source>
        <dbReference type="ARBA" id="ARBA00022722"/>
    </source>
</evidence>
<accession>A0A225WAK9</accession>
<evidence type="ECO:0000256" key="4">
    <source>
        <dbReference type="ARBA" id="ARBA00022759"/>
    </source>
</evidence>
<keyword evidence="9" id="KW-1185">Reference proteome</keyword>
<dbReference type="InterPro" id="IPR043502">
    <property type="entry name" value="DNA/RNA_pol_sf"/>
</dbReference>
<keyword evidence="4" id="KW-0255">Endonuclease</keyword>
<dbReference type="InterPro" id="IPR050951">
    <property type="entry name" value="Retrovirus_Pol_polyprotein"/>
</dbReference>
<keyword evidence="6" id="KW-0695">RNA-directed DNA polymerase</keyword>
<evidence type="ECO:0000256" key="6">
    <source>
        <dbReference type="ARBA" id="ARBA00022918"/>
    </source>
</evidence>
<dbReference type="Gene3D" id="3.30.70.270">
    <property type="match status" value="1"/>
</dbReference>
<dbReference type="Pfam" id="PF17917">
    <property type="entry name" value="RT_RNaseH"/>
    <property type="match status" value="1"/>
</dbReference>
<dbReference type="EMBL" id="NBNE01001340">
    <property type="protein sequence ID" value="OWZ14434.1"/>
    <property type="molecule type" value="Genomic_DNA"/>
</dbReference>
<dbReference type="GO" id="GO:0003964">
    <property type="term" value="F:RNA-directed DNA polymerase activity"/>
    <property type="evidence" value="ECO:0007669"/>
    <property type="project" value="UniProtKB-KW"/>
</dbReference>